<dbReference type="PANTHER" id="PTHR43903">
    <property type="entry name" value="NEUROLIGIN"/>
    <property type="match status" value="1"/>
</dbReference>
<name>A0A819WEU4_9BILA</name>
<accession>A0A819WEU4</accession>
<dbReference type="Proteomes" id="UP000663833">
    <property type="component" value="Unassembled WGS sequence"/>
</dbReference>
<dbReference type="Pfam" id="PF00135">
    <property type="entry name" value="COesterase"/>
    <property type="match status" value="1"/>
</dbReference>
<dbReference type="EMBL" id="CAJOBQ010000937">
    <property type="protein sequence ID" value="CAF4436387.1"/>
    <property type="molecule type" value="Genomic_DNA"/>
</dbReference>
<evidence type="ECO:0000256" key="1">
    <source>
        <dbReference type="ARBA" id="ARBA00005964"/>
    </source>
</evidence>
<dbReference type="Proteomes" id="UP000663873">
    <property type="component" value="Unassembled WGS sequence"/>
</dbReference>
<feature type="transmembrane region" description="Helical" evidence="3">
    <location>
        <begin position="631"/>
        <end position="653"/>
    </location>
</feature>
<evidence type="ECO:0000313" key="16">
    <source>
        <dbReference type="Proteomes" id="UP000663851"/>
    </source>
</evidence>
<evidence type="ECO:0000313" key="17">
    <source>
        <dbReference type="Proteomes" id="UP000663873"/>
    </source>
</evidence>
<evidence type="ECO:0000313" key="9">
    <source>
        <dbReference type="EMBL" id="CAF3503291.1"/>
    </source>
</evidence>
<dbReference type="EMBL" id="CAJOBS010000921">
    <property type="protein sequence ID" value="CAF4660699.1"/>
    <property type="molecule type" value="Genomic_DNA"/>
</dbReference>
<evidence type="ECO:0000256" key="4">
    <source>
        <dbReference type="SAM" id="SignalP"/>
    </source>
</evidence>
<evidence type="ECO:0000259" key="5">
    <source>
        <dbReference type="Pfam" id="PF00135"/>
    </source>
</evidence>
<organism evidence="11 16">
    <name type="scientific">Rotaria socialis</name>
    <dbReference type="NCBI Taxonomy" id="392032"/>
    <lineage>
        <taxon>Eukaryota</taxon>
        <taxon>Metazoa</taxon>
        <taxon>Spiralia</taxon>
        <taxon>Gnathifera</taxon>
        <taxon>Rotifera</taxon>
        <taxon>Eurotatoria</taxon>
        <taxon>Bdelloidea</taxon>
        <taxon>Philodinida</taxon>
        <taxon>Philodinidae</taxon>
        <taxon>Rotaria</taxon>
    </lineage>
</organism>
<sequence length="779" mass="89283">MFYLPIILICFNHHLLLHTTSASSLLFALDNVRYSLSDRVLTIPKLGALRGIYIDYENEYNKKYNLVNVEAFLGVQYGLYHGRFEPSKERFELHPTTKVNKHIDFGPACAQHIWTNHSELARIRTGKFARDYYPKLLKYIQKQNEQQCLYMNIYQPQIKNLKEQLPVLLFIHGDGYDMGTGAAFDGAIFASYTKSIVVTINYRLGPFGFLYLSRENKGDYALHDIYTALHWLKNYVTNFDGDPDRITLYGTESGAVLASLVVMLETVNGGTGTIKRRKSLVHRLILNDQTFLSPHMTSIVNEISSYQKDILSQLSCSTLVCLRNQTLVKTKDLVELNTYSKANGYINYLSPLENPFPFFNTHIDTRNDRVNPLRMKFYHQSNTLLPENLHVLLTISSSIHHSLFHNINFNNRSNLIQDLINYAYTKWNTKTNEYYFDKDLFNYHQQILGPLLKYAKYVSNDRNIHILEKYSNKYQSELPYTFGYVLAPSMSVYNDTYLNADENDKIESIKIMNLFANLIHHGDINIQSPYCQNMQCESNEKWNPIFPDFNFLILKDGNLSQVRGYQTNVHNLFNNIIANNSENQMDINLLNAWKTLFEVSNKMNVSTNTRATLLIKKFSPLFDSNNNNQKYILILCSSIFVLLIINFSICIVLSKRGQGCRKREYNCLDNHKQLTLVNQAEQHPQRHGGSSPSSTNSNGTITIDSTQQLIVNTNPNEHEHHSSPLSSLLCTTTNSSINSTPPVDVLHPINITKKNGILKCSSIKKTNVLATSSLPEAIV</sequence>
<dbReference type="EMBL" id="CAJNYU010002057">
    <property type="protein sequence ID" value="CAF3503291.1"/>
    <property type="molecule type" value="Genomic_DNA"/>
</dbReference>
<proteinExistence type="inferred from homology"/>
<dbReference type="EMBL" id="CAJNYT010000215">
    <property type="protein sequence ID" value="CAF3338148.1"/>
    <property type="molecule type" value="Genomic_DNA"/>
</dbReference>
<evidence type="ECO:0000313" key="13">
    <source>
        <dbReference type="EMBL" id="CAF4436387.1"/>
    </source>
</evidence>
<dbReference type="Proteomes" id="UP000663851">
    <property type="component" value="Unassembled WGS sequence"/>
</dbReference>
<evidence type="ECO:0000313" key="14">
    <source>
        <dbReference type="EMBL" id="CAF4616518.1"/>
    </source>
</evidence>
<dbReference type="EMBL" id="CAJNXB010002004">
    <property type="protein sequence ID" value="CAF3209234.1"/>
    <property type="molecule type" value="Genomic_DNA"/>
</dbReference>
<dbReference type="InterPro" id="IPR051093">
    <property type="entry name" value="Neuroligin/BSAL"/>
</dbReference>
<dbReference type="OrthoDB" id="3200163at2759"/>
<evidence type="ECO:0000313" key="15">
    <source>
        <dbReference type="EMBL" id="CAF4660699.1"/>
    </source>
</evidence>
<evidence type="ECO:0000313" key="10">
    <source>
        <dbReference type="EMBL" id="CAF3641700.1"/>
    </source>
</evidence>
<gene>
    <name evidence="9" type="ORF">FME351_LOCUS16922</name>
    <name evidence="7" type="ORF">GRG538_LOCUS4366</name>
    <name evidence="11" type="ORF">HFQ381_LOCUS2528</name>
    <name evidence="10" type="ORF">KIK155_LOCUS22967</name>
    <name evidence="8" type="ORF">LUA448_LOCUS17255</name>
    <name evidence="14" type="ORF">QYT958_LOCUS12574</name>
    <name evidence="6" type="ORF">TIS948_LOCUS13042</name>
    <name evidence="15" type="ORF">TOA249_LOCUS14671</name>
    <name evidence="13" type="ORF">TSG867_LOCUS15794</name>
    <name evidence="12" type="ORF">UJA718_LOCUS20324</name>
</gene>
<comment type="similarity">
    <text evidence="1">Belongs to the type-B carboxylesterase/lipase family.</text>
</comment>
<evidence type="ECO:0000313" key="8">
    <source>
        <dbReference type="EMBL" id="CAF3397467.1"/>
    </source>
</evidence>
<feature type="region of interest" description="Disordered" evidence="2">
    <location>
        <begin position="680"/>
        <end position="699"/>
    </location>
</feature>
<dbReference type="InterPro" id="IPR029058">
    <property type="entry name" value="AB_hydrolase_fold"/>
</dbReference>
<dbReference type="AlphaFoldDB" id="A0A819WEU4"/>
<evidence type="ECO:0000313" key="7">
    <source>
        <dbReference type="EMBL" id="CAF3338148.1"/>
    </source>
</evidence>
<dbReference type="EMBL" id="CAJOBO010000083">
    <property type="protein sequence ID" value="CAF4123435.1"/>
    <property type="molecule type" value="Genomic_DNA"/>
</dbReference>
<dbReference type="Proteomes" id="UP000663869">
    <property type="component" value="Unassembled WGS sequence"/>
</dbReference>
<feature type="compositionally biased region" description="Low complexity" evidence="2">
    <location>
        <begin position="688"/>
        <end position="699"/>
    </location>
</feature>
<dbReference type="Proteomes" id="UP000663838">
    <property type="component" value="Unassembled WGS sequence"/>
</dbReference>
<protein>
    <recommendedName>
        <fullName evidence="5">Carboxylesterase type B domain-containing protein</fullName>
    </recommendedName>
</protein>
<evidence type="ECO:0000313" key="6">
    <source>
        <dbReference type="EMBL" id="CAF3209234.1"/>
    </source>
</evidence>
<comment type="caution">
    <text evidence="11">The sequence shown here is derived from an EMBL/GenBank/DDBJ whole genome shotgun (WGS) entry which is preliminary data.</text>
</comment>
<evidence type="ECO:0000313" key="11">
    <source>
        <dbReference type="EMBL" id="CAF4123435.1"/>
    </source>
</evidence>
<reference evidence="11" key="1">
    <citation type="submission" date="2021-02" db="EMBL/GenBank/DDBJ databases">
        <authorList>
            <person name="Nowell W R."/>
        </authorList>
    </citation>
    <scope>NUCLEOTIDE SEQUENCE</scope>
</reference>
<keyword evidence="3" id="KW-0472">Membrane</keyword>
<feature type="domain" description="Carboxylesterase type B" evidence="5">
    <location>
        <begin position="40"/>
        <end position="526"/>
    </location>
</feature>
<dbReference type="EMBL" id="CAJOBP010003762">
    <property type="protein sequence ID" value="CAF4417806.1"/>
    <property type="molecule type" value="Genomic_DNA"/>
</dbReference>
<keyword evidence="3" id="KW-1133">Transmembrane helix</keyword>
<keyword evidence="3" id="KW-0812">Transmembrane</keyword>
<dbReference type="Gene3D" id="3.40.50.1820">
    <property type="entry name" value="alpha/beta hydrolase"/>
    <property type="match status" value="1"/>
</dbReference>
<evidence type="ECO:0000313" key="12">
    <source>
        <dbReference type="EMBL" id="CAF4417806.1"/>
    </source>
</evidence>
<dbReference type="EMBL" id="CAJNYD010002178">
    <property type="protein sequence ID" value="CAF3397467.1"/>
    <property type="molecule type" value="Genomic_DNA"/>
</dbReference>
<dbReference type="Proteomes" id="UP000663848">
    <property type="component" value="Unassembled WGS sequence"/>
</dbReference>
<feature type="signal peptide" evidence="4">
    <location>
        <begin position="1"/>
        <end position="22"/>
    </location>
</feature>
<keyword evidence="4" id="KW-0732">Signal</keyword>
<dbReference type="Proteomes" id="UP000663872">
    <property type="component" value="Unassembled WGS sequence"/>
</dbReference>
<feature type="chain" id="PRO_5035694608" description="Carboxylesterase type B domain-containing protein" evidence="4">
    <location>
        <begin position="23"/>
        <end position="779"/>
    </location>
</feature>
<dbReference type="SUPFAM" id="SSF53474">
    <property type="entry name" value="alpha/beta-Hydrolases"/>
    <property type="match status" value="1"/>
</dbReference>
<dbReference type="Proteomes" id="UP000663825">
    <property type="component" value="Unassembled WGS sequence"/>
</dbReference>
<keyword evidence="17" id="KW-1185">Reference proteome</keyword>
<dbReference type="InterPro" id="IPR002018">
    <property type="entry name" value="CarbesteraseB"/>
</dbReference>
<evidence type="ECO:0000256" key="3">
    <source>
        <dbReference type="SAM" id="Phobius"/>
    </source>
</evidence>
<dbReference type="EMBL" id="CAJNYV010004076">
    <property type="protein sequence ID" value="CAF3641700.1"/>
    <property type="molecule type" value="Genomic_DNA"/>
</dbReference>
<dbReference type="EMBL" id="CAJOBR010001544">
    <property type="protein sequence ID" value="CAF4616518.1"/>
    <property type="molecule type" value="Genomic_DNA"/>
</dbReference>
<evidence type="ECO:0000256" key="2">
    <source>
        <dbReference type="SAM" id="MobiDB-lite"/>
    </source>
</evidence>
<dbReference type="Proteomes" id="UP000663862">
    <property type="component" value="Unassembled WGS sequence"/>
</dbReference>
<dbReference type="Proteomes" id="UP000663865">
    <property type="component" value="Unassembled WGS sequence"/>
</dbReference>